<dbReference type="InterPro" id="IPR001876">
    <property type="entry name" value="Znf_RanBP2"/>
</dbReference>
<dbReference type="Pfam" id="PF03372">
    <property type="entry name" value="Exo_endo_phos"/>
    <property type="match status" value="1"/>
</dbReference>
<keyword evidence="7" id="KW-0862">Zinc</keyword>
<evidence type="ECO:0000256" key="2">
    <source>
        <dbReference type="ARBA" id="ARBA00010734"/>
    </source>
</evidence>
<keyword evidence="6 9" id="KW-0863">Zinc-finger</keyword>
<dbReference type="SUPFAM" id="SSF48452">
    <property type="entry name" value="TPR-like"/>
    <property type="match status" value="2"/>
</dbReference>
<dbReference type="GO" id="GO:0000462">
    <property type="term" value="P:maturation of SSU-rRNA from tricistronic rRNA transcript (SSU-rRNA, 5.8S rRNA, LSU-rRNA)"/>
    <property type="evidence" value="ECO:0007669"/>
    <property type="project" value="InterPro"/>
</dbReference>
<keyword evidence="12" id="KW-1185">Reference proteome</keyword>
<dbReference type="Proteomes" id="UP001153555">
    <property type="component" value="Unassembled WGS sequence"/>
</dbReference>
<name>A0A9N7N9R7_STRHE</name>
<dbReference type="GO" id="GO:0032040">
    <property type="term" value="C:small-subunit processome"/>
    <property type="evidence" value="ECO:0007669"/>
    <property type="project" value="TreeGrafter"/>
</dbReference>
<dbReference type="FunFam" id="3.60.10.10:FF:000058">
    <property type="entry name" value="Tyrosyl-DNA phosphodiesterase 2"/>
    <property type="match status" value="1"/>
</dbReference>
<dbReference type="InterPro" id="IPR036443">
    <property type="entry name" value="Znf_RanBP2_sf"/>
</dbReference>
<dbReference type="InterPro" id="IPR005135">
    <property type="entry name" value="Endo/exonuclease/phosphatase"/>
</dbReference>
<dbReference type="CDD" id="cd09080">
    <property type="entry name" value="TDP2"/>
    <property type="match status" value="1"/>
</dbReference>
<keyword evidence="4" id="KW-0479">Metal-binding</keyword>
<reference evidence="11" key="1">
    <citation type="submission" date="2019-12" db="EMBL/GenBank/DDBJ databases">
        <authorList>
            <person name="Scholes J."/>
        </authorList>
    </citation>
    <scope>NUCLEOTIDE SEQUENCE</scope>
</reference>
<keyword evidence="8" id="KW-0539">Nucleus</keyword>
<dbReference type="GO" id="GO:0034388">
    <property type="term" value="C:Pwp2p-containing subcomplex of 90S preribosome"/>
    <property type="evidence" value="ECO:0007669"/>
    <property type="project" value="TreeGrafter"/>
</dbReference>
<dbReference type="EMBL" id="CACSLK010027624">
    <property type="protein sequence ID" value="CAA0826508.1"/>
    <property type="molecule type" value="Genomic_DNA"/>
</dbReference>
<dbReference type="Gene3D" id="4.10.1060.10">
    <property type="entry name" value="Zinc finger, RanBP2-type"/>
    <property type="match status" value="1"/>
</dbReference>
<evidence type="ECO:0000256" key="4">
    <source>
        <dbReference type="ARBA" id="ARBA00022723"/>
    </source>
</evidence>
<evidence type="ECO:0000313" key="11">
    <source>
        <dbReference type="EMBL" id="CAA0826508.1"/>
    </source>
</evidence>
<evidence type="ECO:0000256" key="1">
    <source>
        <dbReference type="ARBA" id="ARBA00004604"/>
    </source>
</evidence>
<evidence type="ECO:0000259" key="10">
    <source>
        <dbReference type="PROSITE" id="PS50199"/>
    </source>
</evidence>
<dbReference type="OrthoDB" id="9975959at2759"/>
<accession>A0A9N7N9R7</accession>
<gene>
    <name evidence="11" type="ORF">SHERM_01711</name>
</gene>
<keyword evidence="3" id="KW-0698">rRNA processing</keyword>
<comment type="subcellular location">
    <subcellularLocation>
        <location evidence="1">Nucleus</location>
        <location evidence="1">Nucleolus</location>
    </subcellularLocation>
</comment>
<proteinExistence type="inferred from homology"/>
<keyword evidence="5" id="KW-0677">Repeat</keyword>
<evidence type="ECO:0000256" key="7">
    <source>
        <dbReference type="ARBA" id="ARBA00022833"/>
    </source>
</evidence>
<evidence type="ECO:0000256" key="8">
    <source>
        <dbReference type="ARBA" id="ARBA00023242"/>
    </source>
</evidence>
<dbReference type="AlphaFoldDB" id="A0A9N7N9R7"/>
<organism evidence="11 12">
    <name type="scientific">Striga hermonthica</name>
    <name type="common">Purple witchweed</name>
    <name type="synonym">Buchnera hermonthica</name>
    <dbReference type="NCBI Taxonomy" id="68872"/>
    <lineage>
        <taxon>Eukaryota</taxon>
        <taxon>Viridiplantae</taxon>
        <taxon>Streptophyta</taxon>
        <taxon>Embryophyta</taxon>
        <taxon>Tracheophyta</taxon>
        <taxon>Spermatophyta</taxon>
        <taxon>Magnoliopsida</taxon>
        <taxon>eudicotyledons</taxon>
        <taxon>Gunneridae</taxon>
        <taxon>Pentapetalae</taxon>
        <taxon>asterids</taxon>
        <taxon>lamiids</taxon>
        <taxon>Lamiales</taxon>
        <taxon>Orobanchaceae</taxon>
        <taxon>Buchnereae</taxon>
        <taxon>Striga</taxon>
    </lineage>
</organism>
<dbReference type="InterPro" id="IPR056907">
    <property type="entry name" value="UTP6_C"/>
</dbReference>
<dbReference type="Gene3D" id="1.25.40.10">
    <property type="entry name" value="Tetratricopeptide repeat domain"/>
    <property type="match status" value="2"/>
</dbReference>
<evidence type="ECO:0000256" key="3">
    <source>
        <dbReference type="ARBA" id="ARBA00022552"/>
    </source>
</evidence>
<dbReference type="PROSITE" id="PS01358">
    <property type="entry name" value="ZF_RANBP2_1"/>
    <property type="match status" value="1"/>
</dbReference>
<dbReference type="PANTHER" id="PTHR23271:SF1">
    <property type="entry name" value="U3 SMALL NUCLEOLAR RNA-ASSOCIATED PROTEIN 6 HOMOLOG"/>
    <property type="match status" value="1"/>
</dbReference>
<evidence type="ECO:0000256" key="9">
    <source>
        <dbReference type="PROSITE-ProRule" id="PRU00322"/>
    </source>
</evidence>
<dbReference type="Pfam" id="PF08640">
    <property type="entry name" value="U3_assoc_6"/>
    <property type="match status" value="1"/>
</dbReference>
<dbReference type="PANTHER" id="PTHR23271">
    <property type="entry name" value="HEPATOCELLULAR CARCINOMA-ASSOCIATED ANTIGEN 66"/>
    <property type="match status" value="1"/>
</dbReference>
<feature type="domain" description="RanBP2-type" evidence="10">
    <location>
        <begin position="86"/>
        <end position="115"/>
    </location>
</feature>
<comment type="similarity">
    <text evidence="2">Belongs to the UTP6 family.</text>
</comment>
<dbReference type="GO" id="GO:0003824">
    <property type="term" value="F:catalytic activity"/>
    <property type="evidence" value="ECO:0007669"/>
    <property type="project" value="InterPro"/>
</dbReference>
<dbReference type="InterPro" id="IPR036691">
    <property type="entry name" value="Endo/exonu/phosph_ase_sf"/>
</dbReference>
<evidence type="ECO:0000256" key="6">
    <source>
        <dbReference type="ARBA" id="ARBA00022771"/>
    </source>
</evidence>
<evidence type="ECO:0000256" key="5">
    <source>
        <dbReference type="ARBA" id="ARBA00022737"/>
    </source>
</evidence>
<dbReference type="InterPro" id="IPR013949">
    <property type="entry name" value="Utp6"/>
</dbReference>
<dbReference type="InterPro" id="IPR055347">
    <property type="entry name" value="UTP6_N"/>
</dbReference>
<dbReference type="InterPro" id="IPR011990">
    <property type="entry name" value="TPR-like_helical_dom_sf"/>
</dbReference>
<protein>
    <recommendedName>
        <fullName evidence="10">RanBP2-type domain-containing protein</fullName>
    </recommendedName>
</protein>
<sequence length="1224" mass="138177">MISISKWCLVLSKQGKTLINGTNPISFPSSPKNTSPQPQILSLDVKMSSWACSTCTYLNPPDQKTRCEICQSAQPQSHPSPSSSPSKPQWSCSSCTFLNPYRSASCEICGTRESASLISTLEVGDDELELGSSVGSVFLPLRNFSSNSGGAGFYGGLKGSVPPLRRGNCGGGLVNGGKKDVGDGSGEGRVLGVSGEGFSLKRCSKRKEMEEEDAGIEVGRVGDVIGVSSGFRAPKAADKAVEVYSSGETHKSSGPKTWKILSYNIWFREDLEMRERMRALGYLIELHSPDVICFQEVTPSFFRIFQQSKWWNNYQCSIPDEMSFPGGYFCMQLCRLPVKSFTSQPFHNSIMGRELCVSNVEFQPGKIVTVATSHLESPCPGPPTWDQMFSKERVAQAKEAVTSLNKYRNAIFCGDMNWDDKLDGPFPLPDGWADVWAQLRPGENGWTYDTKSNKMLSGNRALQKRLDRFVCKLNDFKVSKIEMIGTDEIPGLSYVKEKKVKGQVVELVLPVLPSDHYGLLLTISPQALIQPTYEALQRHLFHPPSTQTDTAQTASVFPCLPQARTNVDIVYISAKMADVVQFRLEHMLDEFDDLERRGLFSSREIAEIVKRRRKFEFRLKRPSPLKKDFLAYIDYEKQLDTLRRLREKSLLRKTGAEKSEETISDHAGVARILNIYRLAATRFKGDLKLWFQYLEFCRERRHGRMRKILAEFLRYHSKEPAAWICSAAWNFDTNLNVEAARKTMLKGMRACPNSEDLYIEYIRMELTFLNKLIARKALLGEHVGDQSIGHKSAVEEQWKNENKELFMALDEGKDGDKRDSTQDGKAKGEVDLLQKIFKLVQTTYSHAIEALPAAFGLRTRFLDIVEALSLAHLEDMRPQILSDLRRDFSKEPFYWDWLARYEAGDLERPDQKRLGKAVRIYEEALEFVPSVSMVELYVKFLMDAVDDGNRACEADVYFGSDTDTDAIDIGLHLQTVYEKAEEMGFLTEDLACLHVSFLLRVGKLNEAKMATEKLCSGRFMDSLQLWTLRLSIEMNGTLGESPYRTKGDLKYIFELLRNVLMKVRVSKAENLWVMGLYYFANQRHYFDKLVKISILALARDGGSESGFSLSSTILNYLLQKDGVESAREMYKRFLALPHPGLAIFRNCIELESNLASAGDKRALANARKLYDSALATYDQDASLWQEYHSMEVKMGSSETAAAVHWRAMKSLKDTSALRPSIILS</sequence>
<dbReference type="SUPFAM" id="SSF90209">
    <property type="entry name" value="Ran binding protein zinc finger-like"/>
    <property type="match status" value="1"/>
</dbReference>
<dbReference type="Gene3D" id="3.60.10.10">
    <property type="entry name" value="Endonuclease/exonuclease/phosphatase"/>
    <property type="match status" value="1"/>
</dbReference>
<dbReference type="GO" id="GO:0030515">
    <property type="term" value="F:snoRNA binding"/>
    <property type="evidence" value="ECO:0007669"/>
    <property type="project" value="InterPro"/>
</dbReference>
<dbReference type="GO" id="GO:0008270">
    <property type="term" value="F:zinc ion binding"/>
    <property type="evidence" value="ECO:0007669"/>
    <property type="project" value="UniProtKB-KW"/>
</dbReference>
<dbReference type="SUPFAM" id="SSF56219">
    <property type="entry name" value="DNase I-like"/>
    <property type="match status" value="1"/>
</dbReference>
<dbReference type="Gene3D" id="2.30.30.380">
    <property type="entry name" value="Zn-finger domain of Sec23/24"/>
    <property type="match status" value="1"/>
</dbReference>
<dbReference type="SMART" id="SM00547">
    <property type="entry name" value="ZnF_RBZ"/>
    <property type="match status" value="2"/>
</dbReference>
<dbReference type="PROSITE" id="PS50199">
    <property type="entry name" value="ZF_RANBP2_2"/>
    <property type="match status" value="1"/>
</dbReference>
<dbReference type="SMART" id="SM00386">
    <property type="entry name" value="HAT"/>
    <property type="match status" value="5"/>
</dbReference>
<dbReference type="Pfam" id="PF24892">
    <property type="entry name" value="UTP6_C"/>
    <property type="match status" value="1"/>
</dbReference>
<comment type="caution">
    <text evidence="11">The sequence shown here is derived from an EMBL/GenBank/DDBJ whole genome shotgun (WGS) entry which is preliminary data.</text>
</comment>
<evidence type="ECO:0000313" key="12">
    <source>
        <dbReference type="Proteomes" id="UP001153555"/>
    </source>
</evidence>
<dbReference type="InterPro" id="IPR003107">
    <property type="entry name" value="HAT"/>
</dbReference>